<comment type="catalytic activity">
    <reaction evidence="4">
        <text>N-terminal L-arginyl-[protein] + L-leucyl-tRNA(Leu) = N-terminal L-leucyl-L-arginyl-[protein] + tRNA(Leu) + H(+)</text>
        <dbReference type="Rhea" id="RHEA:50416"/>
        <dbReference type="Rhea" id="RHEA-COMP:9613"/>
        <dbReference type="Rhea" id="RHEA-COMP:9622"/>
        <dbReference type="Rhea" id="RHEA-COMP:12672"/>
        <dbReference type="Rhea" id="RHEA-COMP:12673"/>
        <dbReference type="ChEBI" id="CHEBI:15378"/>
        <dbReference type="ChEBI" id="CHEBI:64719"/>
        <dbReference type="ChEBI" id="CHEBI:78442"/>
        <dbReference type="ChEBI" id="CHEBI:78494"/>
        <dbReference type="ChEBI" id="CHEBI:133044"/>
        <dbReference type="EC" id="2.3.2.6"/>
    </reaction>
</comment>
<sequence>MSPVSLPPSRYDFAIDVPADADDFVVGGGDLEPATVIEAYRHGFFPMGMGEGGGPPMGWWSPNPRGVLFAGDHHVSRSLRRARTRFEVTVDSAFDEVVAGCADPGRDGAWITPVIAAAYARLHELGWAHSVEVWNAAGDLVGGLYGIAIGGFFAGESMFHRETDASKVALWATADIVFGDRDEERLFDVQWQTPHLASQGVRQVSRTEYLDRLARAVRAEAPVKWF</sequence>
<dbReference type="PANTHER" id="PTHR30098">
    <property type="entry name" value="LEUCYL/PHENYLALANYL-TRNA--PROTEIN TRANSFERASE"/>
    <property type="match status" value="1"/>
</dbReference>
<dbReference type="InterPro" id="IPR042221">
    <property type="entry name" value="Leu/Phe-tRNA_Trfase_N"/>
</dbReference>
<dbReference type="Gene3D" id="3.40.630.70">
    <property type="entry name" value="Leucyl/phenylalanyl-tRNA-protein transferase, C-terminal domain"/>
    <property type="match status" value="1"/>
</dbReference>
<dbReference type="GO" id="GO:0005737">
    <property type="term" value="C:cytoplasm"/>
    <property type="evidence" value="ECO:0007669"/>
    <property type="project" value="UniProtKB-SubCell"/>
</dbReference>
<dbReference type="GO" id="GO:0030163">
    <property type="term" value="P:protein catabolic process"/>
    <property type="evidence" value="ECO:0007669"/>
    <property type="project" value="UniProtKB-UniRule"/>
</dbReference>
<evidence type="ECO:0000256" key="3">
    <source>
        <dbReference type="ARBA" id="ARBA00023315"/>
    </source>
</evidence>
<dbReference type="SUPFAM" id="SSF55729">
    <property type="entry name" value="Acyl-CoA N-acyltransferases (Nat)"/>
    <property type="match status" value="1"/>
</dbReference>
<dbReference type="OrthoDB" id="9790282at2"/>
<dbReference type="HAMAP" id="MF_00688">
    <property type="entry name" value="Leu_Phe_trans"/>
    <property type="match status" value="1"/>
</dbReference>
<dbReference type="EMBL" id="QTUA01000001">
    <property type="protein sequence ID" value="REF31449.1"/>
    <property type="molecule type" value="Genomic_DNA"/>
</dbReference>
<dbReference type="Pfam" id="PF03588">
    <property type="entry name" value="Leu_Phe_trans"/>
    <property type="match status" value="1"/>
</dbReference>
<organism evidence="5 6">
    <name type="scientific">Calidifontibacter indicus</name>
    <dbReference type="NCBI Taxonomy" id="419650"/>
    <lineage>
        <taxon>Bacteria</taxon>
        <taxon>Bacillati</taxon>
        <taxon>Actinomycetota</taxon>
        <taxon>Actinomycetes</taxon>
        <taxon>Micrococcales</taxon>
        <taxon>Dermacoccaceae</taxon>
        <taxon>Calidifontibacter</taxon>
    </lineage>
</organism>
<comment type="similarity">
    <text evidence="4">Belongs to the L/F-transferase family.</text>
</comment>
<keyword evidence="3 4" id="KW-0012">Acyltransferase</keyword>
<name>A0A3D9UQ52_9MICO</name>
<dbReference type="RefSeq" id="WP_115923279.1">
    <property type="nucleotide sequence ID" value="NZ_QTUA01000001.1"/>
</dbReference>
<comment type="catalytic activity">
    <reaction evidence="4">
        <text>N-terminal L-lysyl-[protein] + L-leucyl-tRNA(Leu) = N-terminal L-leucyl-L-lysyl-[protein] + tRNA(Leu) + H(+)</text>
        <dbReference type="Rhea" id="RHEA:12340"/>
        <dbReference type="Rhea" id="RHEA-COMP:9613"/>
        <dbReference type="Rhea" id="RHEA-COMP:9622"/>
        <dbReference type="Rhea" id="RHEA-COMP:12670"/>
        <dbReference type="Rhea" id="RHEA-COMP:12671"/>
        <dbReference type="ChEBI" id="CHEBI:15378"/>
        <dbReference type="ChEBI" id="CHEBI:65249"/>
        <dbReference type="ChEBI" id="CHEBI:78442"/>
        <dbReference type="ChEBI" id="CHEBI:78494"/>
        <dbReference type="ChEBI" id="CHEBI:133043"/>
        <dbReference type="EC" id="2.3.2.6"/>
    </reaction>
</comment>
<dbReference type="Gene3D" id="3.30.70.3550">
    <property type="entry name" value="Leucyl/phenylalanyl-tRNA-protein transferase, N-terminal domain"/>
    <property type="match status" value="1"/>
</dbReference>
<keyword evidence="6" id="KW-1185">Reference proteome</keyword>
<accession>A0A3D9UQ52</accession>
<evidence type="ECO:0000256" key="1">
    <source>
        <dbReference type="ARBA" id="ARBA00022490"/>
    </source>
</evidence>
<dbReference type="InterPro" id="IPR042203">
    <property type="entry name" value="Leu/Phe-tRNA_Trfase_C"/>
</dbReference>
<comment type="subcellular location">
    <subcellularLocation>
        <location evidence="4">Cytoplasm</location>
    </subcellularLocation>
</comment>
<reference evidence="5 6" key="1">
    <citation type="submission" date="2018-08" db="EMBL/GenBank/DDBJ databases">
        <title>Sequencing the genomes of 1000 actinobacteria strains.</title>
        <authorList>
            <person name="Klenk H.-P."/>
        </authorList>
    </citation>
    <scope>NUCLEOTIDE SEQUENCE [LARGE SCALE GENOMIC DNA]</scope>
    <source>
        <strain evidence="5 6">DSM 22967</strain>
    </source>
</reference>
<dbReference type="InterPro" id="IPR004616">
    <property type="entry name" value="Leu/Phe-tRNA_Trfase"/>
</dbReference>
<proteinExistence type="inferred from homology"/>
<protein>
    <recommendedName>
        <fullName evidence="4">Leucyl/phenylalanyl-tRNA--protein transferase</fullName>
        <ecNumber evidence="4">2.3.2.6</ecNumber>
    </recommendedName>
    <alternativeName>
        <fullName evidence="4">L/F-transferase</fullName>
    </alternativeName>
    <alternativeName>
        <fullName evidence="4">Leucyltransferase</fullName>
    </alternativeName>
    <alternativeName>
        <fullName evidence="4">Phenyalanyltransferase</fullName>
    </alternativeName>
</protein>
<comment type="catalytic activity">
    <reaction evidence="4">
        <text>L-phenylalanyl-tRNA(Phe) + an N-terminal L-alpha-aminoacyl-[protein] = an N-terminal L-phenylalanyl-L-alpha-aminoacyl-[protein] + tRNA(Phe)</text>
        <dbReference type="Rhea" id="RHEA:43632"/>
        <dbReference type="Rhea" id="RHEA-COMP:9668"/>
        <dbReference type="Rhea" id="RHEA-COMP:9699"/>
        <dbReference type="Rhea" id="RHEA-COMP:10636"/>
        <dbReference type="Rhea" id="RHEA-COMP:10637"/>
        <dbReference type="ChEBI" id="CHEBI:78442"/>
        <dbReference type="ChEBI" id="CHEBI:78531"/>
        <dbReference type="ChEBI" id="CHEBI:78597"/>
        <dbReference type="ChEBI" id="CHEBI:83561"/>
        <dbReference type="EC" id="2.3.2.6"/>
    </reaction>
</comment>
<evidence type="ECO:0000256" key="4">
    <source>
        <dbReference type="HAMAP-Rule" id="MF_00688"/>
    </source>
</evidence>
<comment type="function">
    <text evidence="4">Functions in the N-end rule pathway of protein degradation where it conjugates Leu, Phe and, less efficiently, Met from aminoacyl-tRNAs to the N-termini of proteins containing an N-terminal arginine or lysine.</text>
</comment>
<keyword evidence="2 4" id="KW-0808">Transferase</keyword>
<keyword evidence="1 4" id="KW-0963">Cytoplasm</keyword>
<dbReference type="NCBIfam" id="TIGR00667">
    <property type="entry name" value="aat"/>
    <property type="match status" value="1"/>
</dbReference>
<dbReference type="Proteomes" id="UP000256253">
    <property type="component" value="Unassembled WGS sequence"/>
</dbReference>
<gene>
    <name evidence="4" type="primary">aat</name>
    <name evidence="5" type="ORF">DFJ65_2516</name>
</gene>
<evidence type="ECO:0000313" key="6">
    <source>
        <dbReference type="Proteomes" id="UP000256253"/>
    </source>
</evidence>
<evidence type="ECO:0000256" key="2">
    <source>
        <dbReference type="ARBA" id="ARBA00022679"/>
    </source>
</evidence>
<evidence type="ECO:0000313" key="5">
    <source>
        <dbReference type="EMBL" id="REF31449.1"/>
    </source>
</evidence>
<dbReference type="AlphaFoldDB" id="A0A3D9UQ52"/>
<comment type="caution">
    <text evidence="5">The sequence shown here is derived from an EMBL/GenBank/DDBJ whole genome shotgun (WGS) entry which is preliminary data.</text>
</comment>
<dbReference type="InterPro" id="IPR016181">
    <property type="entry name" value="Acyl_CoA_acyltransferase"/>
</dbReference>
<dbReference type="GO" id="GO:0008914">
    <property type="term" value="F:leucyl-tRNA--protein transferase activity"/>
    <property type="evidence" value="ECO:0007669"/>
    <property type="project" value="UniProtKB-UniRule"/>
</dbReference>
<dbReference type="EC" id="2.3.2.6" evidence="4"/>
<dbReference type="PANTHER" id="PTHR30098:SF2">
    <property type="entry name" value="LEUCYL_PHENYLALANYL-TRNA--PROTEIN TRANSFERASE"/>
    <property type="match status" value="1"/>
</dbReference>